<dbReference type="CDD" id="cd05007">
    <property type="entry name" value="SIS_Etherase"/>
    <property type="match status" value="1"/>
</dbReference>
<gene>
    <name evidence="3 5" type="primary">murQ</name>
    <name evidence="5" type="ORF">EFY87_17430</name>
</gene>
<dbReference type="InterPro" id="IPR005488">
    <property type="entry name" value="Etherase_MurQ"/>
</dbReference>
<dbReference type="OrthoDB" id="9813395at2"/>
<comment type="miscellaneous">
    <text evidence="3">A lyase-type mechanism (elimination/hydration) is suggested for the cleavage of the lactyl ether bond of MurNAc 6-phosphate, with the formation of an alpha,beta-unsaturated aldehyde intermediate with (E)-stereochemistry, followed by the syn addition of water to give product.</text>
</comment>
<dbReference type="GO" id="GO:0009254">
    <property type="term" value="P:peptidoglycan turnover"/>
    <property type="evidence" value="ECO:0007669"/>
    <property type="project" value="TreeGrafter"/>
</dbReference>
<dbReference type="GO" id="GO:0097367">
    <property type="term" value="F:carbohydrate derivative binding"/>
    <property type="evidence" value="ECO:0007669"/>
    <property type="project" value="InterPro"/>
</dbReference>
<keyword evidence="1 3" id="KW-0456">Lyase</keyword>
<dbReference type="NCBIfam" id="NF009222">
    <property type="entry name" value="PRK12570.1"/>
    <property type="match status" value="1"/>
</dbReference>
<dbReference type="GO" id="GO:0046348">
    <property type="term" value="P:amino sugar catabolic process"/>
    <property type="evidence" value="ECO:0007669"/>
    <property type="project" value="InterPro"/>
</dbReference>
<comment type="similarity">
    <text evidence="3">Belongs to the GCKR-like family. MurNAc-6-P etherase subfamily.</text>
</comment>
<comment type="caution">
    <text evidence="5">The sequence shown here is derived from an EMBL/GenBank/DDBJ whole genome shotgun (WGS) entry which is preliminary data.</text>
</comment>
<dbReference type="InterPro" id="IPR040190">
    <property type="entry name" value="MURQ/GCKR"/>
</dbReference>
<evidence type="ECO:0000256" key="2">
    <source>
        <dbReference type="ARBA" id="ARBA00023277"/>
    </source>
</evidence>
<feature type="active site" description="Proton donor" evidence="3">
    <location>
        <position position="83"/>
    </location>
</feature>
<evidence type="ECO:0000313" key="6">
    <source>
        <dbReference type="Proteomes" id="UP000271678"/>
    </source>
</evidence>
<dbReference type="Proteomes" id="UP000271678">
    <property type="component" value="Unassembled WGS sequence"/>
</dbReference>
<name>A0A3M9M1D8_9MICO</name>
<feature type="active site" evidence="3">
    <location>
        <position position="114"/>
    </location>
</feature>
<keyword evidence="2 3" id="KW-0119">Carbohydrate metabolism</keyword>
<dbReference type="HAMAP" id="MF_00068">
    <property type="entry name" value="MurQ"/>
    <property type="match status" value="1"/>
</dbReference>
<dbReference type="NCBIfam" id="TIGR00274">
    <property type="entry name" value="N-acetylmuramic acid 6-phosphate etherase"/>
    <property type="match status" value="1"/>
</dbReference>
<dbReference type="Gene3D" id="3.40.50.10490">
    <property type="entry name" value="Glucose-6-phosphate isomerase like protein, domain 1"/>
    <property type="match status" value="1"/>
</dbReference>
<dbReference type="FunFam" id="3.40.50.10490:FF:000014">
    <property type="entry name" value="N-acetylmuramic acid 6-phosphate etherase"/>
    <property type="match status" value="1"/>
</dbReference>
<keyword evidence="6" id="KW-1185">Reference proteome</keyword>
<dbReference type="EMBL" id="RJJQ01000021">
    <property type="protein sequence ID" value="RNI19057.1"/>
    <property type="molecule type" value="Genomic_DNA"/>
</dbReference>
<feature type="domain" description="SIS" evidence="4">
    <location>
        <begin position="55"/>
        <end position="218"/>
    </location>
</feature>
<dbReference type="UniPathway" id="UPA00342"/>
<evidence type="ECO:0000256" key="1">
    <source>
        <dbReference type="ARBA" id="ARBA00023239"/>
    </source>
</evidence>
<dbReference type="EC" id="4.2.1.126" evidence="3"/>
<comment type="subunit">
    <text evidence="3">Homodimer.</text>
</comment>
<dbReference type="GO" id="GO:0016835">
    <property type="term" value="F:carbon-oxygen lyase activity"/>
    <property type="evidence" value="ECO:0007669"/>
    <property type="project" value="UniProtKB-UniRule"/>
</dbReference>
<dbReference type="PANTHER" id="PTHR10088:SF4">
    <property type="entry name" value="GLUCOKINASE REGULATORY PROTEIN"/>
    <property type="match status" value="1"/>
</dbReference>
<reference evidence="5 6" key="1">
    <citation type="submission" date="2018-11" db="EMBL/GenBank/DDBJ databases">
        <title>Draft genome of Simplicispira Flexivirga sp. BO-16.</title>
        <authorList>
            <person name="Im W.T."/>
        </authorList>
    </citation>
    <scope>NUCLEOTIDE SEQUENCE [LARGE SCALE GENOMIC DNA]</scope>
    <source>
        <strain evidence="5 6">BO-16</strain>
    </source>
</reference>
<dbReference type="GO" id="GO:0097173">
    <property type="term" value="P:N-acetylmuramic acid catabolic process"/>
    <property type="evidence" value="ECO:0007669"/>
    <property type="project" value="UniProtKB-UniPathway"/>
</dbReference>
<dbReference type="InterPro" id="IPR005486">
    <property type="entry name" value="Glucokinase_regulatory_CS"/>
</dbReference>
<dbReference type="GO" id="GO:0016803">
    <property type="term" value="F:ether hydrolase activity"/>
    <property type="evidence" value="ECO:0007669"/>
    <property type="project" value="TreeGrafter"/>
</dbReference>
<evidence type="ECO:0000256" key="3">
    <source>
        <dbReference type="HAMAP-Rule" id="MF_00068"/>
    </source>
</evidence>
<dbReference type="PANTHER" id="PTHR10088">
    <property type="entry name" value="GLUCOKINASE REGULATORY PROTEIN"/>
    <property type="match status" value="1"/>
</dbReference>
<dbReference type="PROSITE" id="PS01272">
    <property type="entry name" value="GCKR"/>
    <property type="match status" value="1"/>
</dbReference>
<proteinExistence type="inferred from homology"/>
<comment type="function">
    <text evidence="3">Specifically catalyzes the cleavage of the D-lactyl ether substituent of MurNAc 6-phosphate, producing GlcNAc 6-phosphate and D-lactate.</text>
</comment>
<comment type="pathway">
    <text evidence="3">Amino-sugar metabolism; N-acetylmuramate degradation.</text>
</comment>
<dbReference type="PROSITE" id="PS51464">
    <property type="entry name" value="SIS"/>
    <property type="match status" value="1"/>
</dbReference>
<dbReference type="Gene3D" id="1.10.8.1080">
    <property type="match status" value="1"/>
</dbReference>
<evidence type="ECO:0000259" key="4">
    <source>
        <dbReference type="PROSITE" id="PS51464"/>
    </source>
</evidence>
<protein>
    <recommendedName>
        <fullName evidence="3">N-acetylmuramic acid 6-phosphate etherase</fullName>
        <shortName evidence="3">MurNAc-6-P etherase</shortName>
        <ecNumber evidence="3">4.2.1.126</ecNumber>
    </recommendedName>
    <alternativeName>
        <fullName evidence="3">N-acetylmuramic acid 6-phosphate hydrolase</fullName>
    </alternativeName>
    <alternativeName>
        <fullName evidence="3">N-acetylmuramic acid 6-phosphate lyase</fullName>
    </alternativeName>
</protein>
<comment type="catalytic activity">
    <reaction evidence="3">
        <text>N-acetyl-D-muramate 6-phosphate + H2O = N-acetyl-D-glucosamine 6-phosphate + (R)-lactate</text>
        <dbReference type="Rhea" id="RHEA:26410"/>
        <dbReference type="ChEBI" id="CHEBI:15377"/>
        <dbReference type="ChEBI" id="CHEBI:16004"/>
        <dbReference type="ChEBI" id="CHEBI:57513"/>
        <dbReference type="ChEBI" id="CHEBI:58722"/>
        <dbReference type="EC" id="4.2.1.126"/>
    </reaction>
</comment>
<accession>A0A3M9M1D8</accession>
<dbReference type="NCBIfam" id="NF003915">
    <property type="entry name" value="PRK05441.1"/>
    <property type="match status" value="1"/>
</dbReference>
<dbReference type="SUPFAM" id="SSF53697">
    <property type="entry name" value="SIS domain"/>
    <property type="match status" value="1"/>
</dbReference>
<organism evidence="5 6">
    <name type="scientific">Flexivirga caeni</name>
    <dbReference type="NCBI Taxonomy" id="2294115"/>
    <lineage>
        <taxon>Bacteria</taxon>
        <taxon>Bacillati</taxon>
        <taxon>Actinomycetota</taxon>
        <taxon>Actinomycetes</taxon>
        <taxon>Micrococcales</taxon>
        <taxon>Dermacoccaceae</taxon>
        <taxon>Flexivirga</taxon>
    </lineage>
</organism>
<evidence type="ECO:0000313" key="5">
    <source>
        <dbReference type="EMBL" id="RNI19057.1"/>
    </source>
</evidence>
<dbReference type="InterPro" id="IPR001347">
    <property type="entry name" value="SIS_dom"/>
</dbReference>
<dbReference type="InterPro" id="IPR046348">
    <property type="entry name" value="SIS_dom_sf"/>
</dbReference>
<dbReference type="AlphaFoldDB" id="A0A3M9M1D8"/>
<dbReference type="Pfam" id="PF22645">
    <property type="entry name" value="GKRP_SIS_N"/>
    <property type="match status" value="1"/>
</dbReference>
<sequence length="300" mass="30620">MNLGDLATEARNPRSAGLDSMDTERVLELMNDEDQTVALAVRQALPQIAKAVDLIANSLRAGGRLVYLGAGTSGRIGLLDAVECPPTFATDPHQVTALLAGGVGAFVQAVEGAEDDTAAAARDVDGLEIGPHDTLVGIAASGRTPYVIAGLRRARERGAATVAVACNTGSLVGREAGVAIEVETGPEVLTGSTRLKAGTAQKMVCNMLSTAAMVRVGKTYGNFMVDMRPTNDKLADRALRIVASATESDDATAARAMAEAGGRTKVAVVMLLADVDADQADDLLRHGGGSVSAAIVAAAG</sequence>